<dbReference type="SUPFAM" id="SSF50916">
    <property type="entry name" value="Rap30/74 interaction domains"/>
    <property type="match status" value="1"/>
</dbReference>
<reference evidence="8" key="1">
    <citation type="submission" date="2022-07" db="EMBL/GenBank/DDBJ databases">
        <title>Fungi with potential for degradation of polypropylene.</title>
        <authorList>
            <person name="Gostincar C."/>
        </authorList>
    </citation>
    <scope>NUCLEOTIDE SEQUENCE</scope>
    <source>
        <strain evidence="8">EXF-13308</strain>
    </source>
</reference>
<name>A0AA38VFX9_9PEZI</name>
<feature type="compositionally biased region" description="Acidic residues" evidence="7">
    <location>
        <begin position="371"/>
        <end position="397"/>
    </location>
</feature>
<evidence type="ECO:0000256" key="4">
    <source>
        <dbReference type="ARBA" id="ARBA00023125"/>
    </source>
</evidence>
<proteinExistence type="inferred from homology"/>
<evidence type="ECO:0000313" key="8">
    <source>
        <dbReference type="EMBL" id="KAJ9129823.1"/>
    </source>
</evidence>
<organism evidence="8 9">
    <name type="scientific">Pleurostoma richardsiae</name>
    <dbReference type="NCBI Taxonomy" id="41990"/>
    <lineage>
        <taxon>Eukaryota</taxon>
        <taxon>Fungi</taxon>
        <taxon>Dikarya</taxon>
        <taxon>Ascomycota</taxon>
        <taxon>Pezizomycotina</taxon>
        <taxon>Sordariomycetes</taxon>
        <taxon>Sordariomycetidae</taxon>
        <taxon>Calosphaeriales</taxon>
        <taxon>Pleurostomataceae</taxon>
        <taxon>Pleurostoma</taxon>
    </lineage>
</organism>
<keyword evidence="3" id="KW-0805">Transcription regulation</keyword>
<evidence type="ECO:0000256" key="7">
    <source>
        <dbReference type="SAM" id="MobiDB-lite"/>
    </source>
</evidence>
<evidence type="ECO:0000256" key="5">
    <source>
        <dbReference type="ARBA" id="ARBA00023163"/>
    </source>
</evidence>
<feature type="region of interest" description="Disordered" evidence="7">
    <location>
        <begin position="1"/>
        <end position="89"/>
    </location>
</feature>
<evidence type="ECO:0000256" key="6">
    <source>
        <dbReference type="ARBA" id="ARBA00023242"/>
    </source>
</evidence>
<accession>A0AA38VFX9</accession>
<dbReference type="GO" id="GO:0001096">
    <property type="term" value="F:TFIIF-class transcription factor complex binding"/>
    <property type="evidence" value="ECO:0007669"/>
    <property type="project" value="TreeGrafter"/>
</dbReference>
<dbReference type="GO" id="GO:0003677">
    <property type="term" value="F:DNA binding"/>
    <property type="evidence" value="ECO:0007669"/>
    <property type="project" value="UniProtKB-KW"/>
</dbReference>
<dbReference type="PANTHER" id="PTHR13011">
    <property type="entry name" value="TFIIF-ALPHA"/>
    <property type="match status" value="1"/>
</dbReference>
<dbReference type="EMBL" id="JANBVO010000128">
    <property type="protein sequence ID" value="KAJ9129823.1"/>
    <property type="molecule type" value="Genomic_DNA"/>
</dbReference>
<keyword evidence="4" id="KW-0238">DNA-binding</keyword>
<evidence type="ECO:0000256" key="1">
    <source>
        <dbReference type="ARBA" id="ARBA00004123"/>
    </source>
</evidence>
<sequence>MSGVPPPGMPNGHGHHPPPTGAAPLRRKARAADPLVARKKPIPKPQRPPQRPANSNALPKPTGPRPLLDRQNPVEASPPIIDPKTLEEFKARRRRNDGWWDPKPAEGSGLICHEYPLIITKRSLKEGLRFHVMRFAKSRTGDVVDPTDQNEFARPVTLNRRDPRSLAVGRAIKEPSPSPTPVDDAEAERLAKAKAERDAQRAIDQAQIAPVARDQNQNRQAKKPEKPTAQTYYPKRTEEQKKESALRYEESLPWVLEDAEGKEVWLSSYQAALSGMNVAFVVDGGQFRMIPLEKYYKFTQKPPFKTFSLDEAEKMMNKKVSAGRWVMRDQEKEKMEEDYNATRQLLHGPTRVKMESSTFRAASRSEKQEHDDIDMSGDEFQDDDENPSFEPDNDEEVKESRERVRRDMLGANLFGEADEKEVVKEEEDEKAEELARKLFGKELRRALAKREKHMEYKSDSDDEDPFASSSSEDETDKEKQDTKKEDEAKSKDQKSGAGSKGTNTPSSKQKGLEAAQKGKLLKRPGSPNLSESSEAESSRKKAKKHGIGSSRPSRSTTPMPGQQRSKTGAGAASDGEATGGEMSDGGRIKKKIKLVGTGARGTPTGSRAGSPAPTQGQLSPTNIGSPARTGTSTPRPGSPNASGSAGGSGGPVQPSEIVAALAANPQGISVGQLLKLFNGRVGDNPNQMSRRDWIKLVKENAKWGADKLLRPKDS</sequence>
<comment type="subcellular location">
    <subcellularLocation>
        <location evidence="1">Nucleus</location>
    </subcellularLocation>
</comment>
<dbReference type="InterPro" id="IPR011039">
    <property type="entry name" value="TFIIF_interaction"/>
</dbReference>
<dbReference type="GO" id="GO:0005674">
    <property type="term" value="C:transcription factor TFIIF complex"/>
    <property type="evidence" value="ECO:0007669"/>
    <property type="project" value="TreeGrafter"/>
</dbReference>
<feature type="compositionally biased region" description="Basic and acidic residues" evidence="7">
    <location>
        <begin position="398"/>
        <end position="408"/>
    </location>
</feature>
<dbReference type="InterPro" id="IPR008851">
    <property type="entry name" value="TFIIF-alpha"/>
</dbReference>
<keyword evidence="6" id="KW-0539">Nucleus</keyword>
<dbReference type="GO" id="GO:0016251">
    <property type="term" value="F:RNA polymerase II general transcription initiation factor activity"/>
    <property type="evidence" value="ECO:0007669"/>
    <property type="project" value="TreeGrafter"/>
</dbReference>
<feature type="compositionally biased region" description="Acidic residues" evidence="7">
    <location>
        <begin position="460"/>
        <end position="475"/>
    </location>
</feature>
<feature type="compositionally biased region" description="Polar residues" evidence="7">
    <location>
        <begin position="500"/>
        <end position="509"/>
    </location>
</feature>
<keyword evidence="5" id="KW-0804">Transcription</keyword>
<evidence type="ECO:0000256" key="3">
    <source>
        <dbReference type="ARBA" id="ARBA00023015"/>
    </source>
</evidence>
<protein>
    <submittedName>
        <fullName evidence="8">Transcription initiation factor iif subunit</fullName>
    </submittedName>
</protein>
<evidence type="ECO:0000313" key="9">
    <source>
        <dbReference type="Proteomes" id="UP001174694"/>
    </source>
</evidence>
<feature type="region of interest" description="Disordered" evidence="7">
    <location>
        <begin position="210"/>
        <end position="244"/>
    </location>
</feature>
<keyword evidence="9" id="KW-1185">Reference proteome</keyword>
<comment type="caution">
    <text evidence="8">The sequence shown here is derived from an EMBL/GenBank/DDBJ whole genome shotgun (WGS) entry which is preliminary data.</text>
</comment>
<dbReference type="GO" id="GO:0006367">
    <property type="term" value="P:transcription initiation at RNA polymerase II promoter"/>
    <property type="evidence" value="ECO:0007669"/>
    <property type="project" value="InterPro"/>
</dbReference>
<feature type="compositionally biased region" description="Basic and acidic residues" evidence="7">
    <location>
        <begin position="448"/>
        <end position="459"/>
    </location>
</feature>
<dbReference type="AlphaFoldDB" id="A0AA38VFX9"/>
<feature type="compositionally biased region" description="Low complexity" evidence="7">
    <location>
        <begin position="549"/>
        <end position="558"/>
    </location>
</feature>
<feature type="compositionally biased region" description="Basic and acidic residues" evidence="7">
    <location>
        <begin position="476"/>
        <end position="494"/>
    </location>
</feature>
<dbReference type="PANTHER" id="PTHR13011:SF0">
    <property type="entry name" value="GENERAL TRANSCRIPTION FACTOR IIF SUBUNIT 1"/>
    <property type="match status" value="1"/>
</dbReference>
<feature type="region of interest" description="Disordered" evidence="7">
    <location>
        <begin position="352"/>
        <end position="433"/>
    </location>
</feature>
<feature type="compositionally biased region" description="Low complexity" evidence="7">
    <location>
        <begin position="634"/>
        <end position="643"/>
    </location>
</feature>
<evidence type="ECO:0000256" key="2">
    <source>
        <dbReference type="ARBA" id="ARBA00005249"/>
    </source>
</evidence>
<feature type="region of interest" description="Disordered" evidence="7">
    <location>
        <begin position="448"/>
        <end position="653"/>
    </location>
</feature>
<comment type="similarity">
    <text evidence="2">Belongs to the TFIIF alpha subunit family.</text>
</comment>
<dbReference type="GO" id="GO:0032968">
    <property type="term" value="P:positive regulation of transcription elongation by RNA polymerase II"/>
    <property type="evidence" value="ECO:0007669"/>
    <property type="project" value="InterPro"/>
</dbReference>
<dbReference type="Proteomes" id="UP001174694">
    <property type="component" value="Unassembled WGS sequence"/>
</dbReference>
<feature type="compositionally biased region" description="Polar residues" evidence="7">
    <location>
        <begin position="603"/>
        <end position="633"/>
    </location>
</feature>
<feature type="compositionally biased region" description="Basic and acidic residues" evidence="7">
    <location>
        <begin position="235"/>
        <end position="244"/>
    </location>
</feature>
<feature type="compositionally biased region" description="Acidic residues" evidence="7">
    <location>
        <begin position="416"/>
        <end position="431"/>
    </location>
</feature>
<gene>
    <name evidence="8" type="ORF">NKR23_g12448</name>
</gene>